<evidence type="ECO:0000313" key="1">
    <source>
        <dbReference type="EMBL" id="KZV50361.1"/>
    </source>
</evidence>
<name>A0A2Z7CTH9_9LAMI</name>
<dbReference type="AlphaFoldDB" id="A0A2Z7CTH9"/>
<keyword evidence="2" id="KW-1185">Reference proteome</keyword>
<evidence type="ECO:0000313" key="2">
    <source>
        <dbReference type="Proteomes" id="UP000250235"/>
    </source>
</evidence>
<gene>
    <name evidence="1" type="ORF">F511_10701</name>
</gene>
<protein>
    <submittedName>
        <fullName evidence="1">Translocase of chloroplast 159, chloroplastic-like</fullName>
    </submittedName>
</protein>
<reference evidence="1 2" key="1">
    <citation type="journal article" date="2015" name="Proc. Natl. Acad. Sci. U.S.A.">
        <title>The resurrection genome of Boea hygrometrica: A blueprint for survival of dehydration.</title>
        <authorList>
            <person name="Xiao L."/>
            <person name="Yang G."/>
            <person name="Zhang L."/>
            <person name="Yang X."/>
            <person name="Zhao S."/>
            <person name="Ji Z."/>
            <person name="Zhou Q."/>
            <person name="Hu M."/>
            <person name="Wang Y."/>
            <person name="Chen M."/>
            <person name="Xu Y."/>
            <person name="Jin H."/>
            <person name="Xiao X."/>
            <person name="Hu G."/>
            <person name="Bao F."/>
            <person name="Hu Y."/>
            <person name="Wan P."/>
            <person name="Li L."/>
            <person name="Deng X."/>
            <person name="Kuang T."/>
            <person name="Xiang C."/>
            <person name="Zhu J.K."/>
            <person name="Oliver M.J."/>
            <person name="He Y."/>
        </authorList>
    </citation>
    <scope>NUCLEOTIDE SEQUENCE [LARGE SCALE GENOMIC DNA]</scope>
    <source>
        <strain evidence="2">cv. XS01</strain>
    </source>
</reference>
<accession>A0A2Z7CTH9</accession>
<organism evidence="1 2">
    <name type="scientific">Dorcoceras hygrometricum</name>
    <dbReference type="NCBI Taxonomy" id="472368"/>
    <lineage>
        <taxon>Eukaryota</taxon>
        <taxon>Viridiplantae</taxon>
        <taxon>Streptophyta</taxon>
        <taxon>Embryophyta</taxon>
        <taxon>Tracheophyta</taxon>
        <taxon>Spermatophyta</taxon>
        <taxon>Magnoliopsida</taxon>
        <taxon>eudicotyledons</taxon>
        <taxon>Gunneridae</taxon>
        <taxon>Pentapetalae</taxon>
        <taxon>asterids</taxon>
        <taxon>lamiids</taxon>
        <taxon>Lamiales</taxon>
        <taxon>Gesneriaceae</taxon>
        <taxon>Didymocarpoideae</taxon>
        <taxon>Trichosporeae</taxon>
        <taxon>Loxocarpinae</taxon>
        <taxon>Dorcoceras</taxon>
    </lineage>
</organism>
<dbReference type="EMBL" id="KQ992455">
    <property type="protein sequence ID" value="KZV50361.1"/>
    <property type="molecule type" value="Genomic_DNA"/>
</dbReference>
<proteinExistence type="predicted"/>
<dbReference type="Proteomes" id="UP000250235">
    <property type="component" value="Unassembled WGS sequence"/>
</dbReference>
<sequence>MKQPVPKRKLIIGYESEDAAPLKKMIKASTKPTVVSTSTPKTIAVPKSIEKIAKSRQHSNDESLSPEDILMSLPDDILSPSVTTEDPVTKIRWSQNIEIREVDCRHRSLPQIAPEEQVLVELTRGNPVTEIVDLIFVDVEFFIQIRESVFTELISFLNYLC</sequence>